<dbReference type="FunFam" id="2.170.190.11:FF:000001">
    <property type="entry name" value="Molybdopterin molybdenumtransferase"/>
    <property type="match status" value="1"/>
</dbReference>
<dbReference type="InterPro" id="IPR036135">
    <property type="entry name" value="MoeA_linker/N_sf"/>
</dbReference>
<dbReference type="Gene3D" id="3.40.980.10">
    <property type="entry name" value="MoaB/Mog-like domain"/>
    <property type="match status" value="1"/>
</dbReference>
<dbReference type="SUPFAM" id="SSF63882">
    <property type="entry name" value="MoeA N-terminal region -like"/>
    <property type="match status" value="1"/>
</dbReference>
<dbReference type="AlphaFoldDB" id="A0A941IXE9"/>
<reference evidence="8" key="1">
    <citation type="journal article" date="2018" name="Int. J. Syst. Evol. Microbiol.">
        <title>Carboxylicivirga sediminis sp. nov., isolated from coastal sediment.</title>
        <authorList>
            <person name="Wang F.Q."/>
            <person name="Ren L.H."/>
            <person name="Zou R.J."/>
            <person name="Sun Y.Z."/>
            <person name="Liu X.J."/>
            <person name="Jiang F."/>
            <person name="Liu L.J."/>
        </authorList>
    </citation>
    <scope>NUCLEOTIDE SEQUENCE</scope>
    <source>
        <strain evidence="8">JR1</strain>
    </source>
</reference>
<comment type="pathway">
    <text evidence="2 6">Cofactor biosynthesis; molybdopterin biosynthesis.</text>
</comment>
<dbReference type="EMBL" id="JAGTAR010000008">
    <property type="protein sequence ID" value="MBR8535319.1"/>
    <property type="molecule type" value="Genomic_DNA"/>
</dbReference>
<protein>
    <recommendedName>
        <fullName evidence="6">Molybdopterin molybdenumtransferase</fullName>
        <ecNumber evidence="6">2.10.1.1</ecNumber>
    </recommendedName>
</protein>
<dbReference type="PANTHER" id="PTHR10192:SF5">
    <property type="entry name" value="GEPHYRIN"/>
    <property type="match status" value="1"/>
</dbReference>
<dbReference type="Pfam" id="PF00994">
    <property type="entry name" value="MoCF_biosynth"/>
    <property type="match status" value="1"/>
</dbReference>
<dbReference type="InterPro" id="IPR005111">
    <property type="entry name" value="MoeA_C_domain_IV"/>
</dbReference>
<keyword evidence="6" id="KW-0500">Molybdenum</keyword>
<evidence type="ECO:0000256" key="4">
    <source>
        <dbReference type="ARBA" id="ARBA00023150"/>
    </source>
</evidence>
<dbReference type="Gene3D" id="2.40.340.10">
    <property type="entry name" value="MoeA, C-terminal, domain IV"/>
    <property type="match status" value="1"/>
</dbReference>
<accession>A0A941IXE9</accession>
<feature type="domain" description="MoaB/Mog" evidence="7">
    <location>
        <begin position="172"/>
        <end position="310"/>
    </location>
</feature>
<organism evidence="8 9">
    <name type="scientific">Carboxylicivirga sediminis</name>
    <dbReference type="NCBI Taxonomy" id="2006564"/>
    <lineage>
        <taxon>Bacteria</taxon>
        <taxon>Pseudomonadati</taxon>
        <taxon>Bacteroidota</taxon>
        <taxon>Bacteroidia</taxon>
        <taxon>Marinilabiliales</taxon>
        <taxon>Marinilabiliaceae</taxon>
        <taxon>Carboxylicivirga</taxon>
    </lineage>
</organism>
<dbReference type="GO" id="GO:0061599">
    <property type="term" value="F:molybdopterin molybdotransferase activity"/>
    <property type="evidence" value="ECO:0007669"/>
    <property type="project" value="UniProtKB-UniRule"/>
</dbReference>
<name>A0A941IXE9_9BACT</name>
<evidence type="ECO:0000256" key="2">
    <source>
        <dbReference type="ARBA" id="ARBA00005046"/>
    </source>
</evidence>
<dbReference type="Gene3D" id="3.90.105.10">
    <property type="entry name" value="Molybdopterin biosynthesis moea protein, domain 2"/>
    <property type="match status" value="1"/>
</dbReference>
<evidence type="ECO:0000256" key="3">
    <source>
        <dbReference type="ARBA" id="ARBA00010763"/>
    </source>
</evidence>
<evidence type="ECO:0000256" key="5">
    <source>
        <dbReference type="ARBA" id="ARBA00047317"/>
    </source>
</evidence>
<dbReference type="SMART" id="SM00852">
    <property type="entry name" value="MoCF_biosynth"/>
    <property type="match status" value="1"/>
</dbReference>
<dbReference type="GO" id="GO:0005829">
    <property type="term" value="C:cytosol"/>
    <property type="evidence" value="ECO:0007669"/>
    <property type="project" value="TreeGrafter"/>
</dbReference>
<keyword evidence="6" id="KW-0808">Transferase</keyword>
<gene>
    <name evidence="8" type="ORF">KDU71_07090</name>
</gene>
<dbReference type="GO" id="GO:0046872">
    <property type="term" value="F:metal ion binding"/>
    <property type="evidence" value="ECO:0007669"/>
    <property type="project" value="UniProtKB-UniRule"/>
</dbReference>
<comment type="catalytic activity">
    <reaction evidence="5">
        <text>adenylyl-molybdopterin + molybdate = Mo-molybdopterin + AMP + H(+)</text>
        <dbReference type="Rhea" id="RHEA:35047"/>
        <dbReference type="ChEBI" id="CHEBI:15378"/>
        <dbReference type="ChEBI" id="CHEBI:36264"/>
        <dbReference type="ChEBI" id="CHEBI:62727"/>
        <dbReference type="ChEBI" id="CHEBI:71302"/>
        <dbReference type="ChEBI" id="CHEBI:456215"/>
        <dbReference type="EC" id="2.10.1.1"/>
    </reaction>
</comment>
<evidence type="ECO:0000256" key="1">
    <source>
        <dbReference type="ARBA" id="ARBA00002901"/>
    </source>
</evidence>
<comment type="cofactor">
    <cofactor evidence="6">
        <name>Mg(2+)</name>
        <dbReference type="ChEBI" id="CHEBI:18420"/>
    </cofactor>
</comment>
<dbReference type="SUPFAM" id="SSF63867">
    <property type="entry name" value="MoeA C-terminal domain-like"/>
    <property type="match status" value="1"/>
</dbReference>
<dbReference type="Gene3D" id="2.170.190.11">
    <property type="entry name" value="Molybdopterin biosynthesis moea protein, domain 3"/>
    <property type="match status" value="1"/>
</dbReference>
<sequence length="391" mass="43202">MREYKDALKIIVDQAETLPSESVSLMHAYQRVLAEDVCIDMDMPPFNKSAMDGYACRKKDLTNTLTVVETIFAGKNPEHIIGENQCAKIMTGAVVPEGANCVFMIEDAEVIDEKHVRCTNINTKSNISLRGEDAQSGDLLLPASTLLEARHMPLLAMAGKSTVQVYRQPQVTIIASGTELVEPHETPQPFQIRNSNSSQLLAQLQQLNIKGHYRGITKDEGPLLAEQINIALQENDVLILTGGVSVGEYDLIPDTLQNLGYEIIVYKTAIQPGKPMVFARKGKSYCFGLSGNPVSSFIQFELYTRPFLSALMGHPYKPKELILPLNTDFGRKKDARLLFAPAIINERSEVVPLEFHGSAHINGLSNAQVLFEIPIGVKELKKGDLINVRCL</sequence>
<evidence type="ECO:0000313" key="9">
    <source>
        <dbReference type="Proteomes" id="UP000679220"/>
    </source>
</evidence>
<dbReference type="GO" id="GO:0006777">
    <property type="term" value="P:Mo-molybdopterin cofactor biosynthetic process"/>
    <property type="evidence" value="ECO:0007669"/>
    <property type="project" value="UniProtKB-UniRule"/>
</dbReference>
<dbReference type="EC" id="2.10.1.1" evidence="6"/>
<dbReference type="InterPro" id="IPR001453">
    <property type="entry name" value="MoaB/Mog_dom"/>
</dbReference>
<keyword evidence="4 6" id="KW-0501">Molybdenum cofactor biosynthesis</keyword>
<comment type="similarity">
    <text evidence="3 6">Belongs to the MoeA family.</text>
</comment>
<dbReference type="Pfam" id="PF03453">
    <property type="entry name" value="MoeA_N"/>
    <property type="match status" value="1"/>
</dbReference>
<dbReference type="InterPro" id="IPR038987">
    <property type="entry name" value="MoeA-like"/>
</dbReference>
<proteinExistence type="inferred from homology"/>
<keyword evidence="6" id="KW-0460">Magnesium</keyword>
<dbReference type="PANTHER" id="PTHR10192">
    <property type="entry name" value="MOLYBDOPTERIN BIOSYNTHESIS PROTEIN"/>
    <property type="match status" value="1"/>
</dbReference>
<evidence type="ECO:0000313" key="8">
    <source>
        <dbReference type="EMBL" id="MBR8535319.1"/>
    </source>
</evidence>
<dbReference type="Proteomes" id="UP000679220">
    <property type="component" value="Unassembled WGS sequence"/>
</dbReference>
<evidence type="ECO:0000256" key="6">
    <source>
        <dbReference type="RuleBase" id="RU365090"/>
    </source>
</evidence>
<evidence type="ECO:0000259" key="7">
    <source>
        <dbReference type="SMART" id="SM00852"/>
    </source>
</evidence>
<dbReference type="NCBIfam" id="NF045515">
    <property type="entry name" value="Glp_gephyrin"/>
    <property type="match status" value="1"/>
</dbReference>
<dbReference type="Pfam" id="PF03454">
    <property type="entry name" value="MoeA_C"/>
    <property type="match status" value="1"/>
</dbReference>
<comment type="caution">
    <text evidence="8">The sequence shown here is derived from an EMBL/GenBank/DDBJ whole genome shotgun (WGS) entry which is preliminary data.</text>
</comment>
<comment type="function">
    <text evidence="1 6">Catalyzes the insertion of molybdate into adenylated molybdopterin with the concomitant release of AMP.</text>
</comment>
<dbReference type="RefSeq" id="WP_212189223.1">
    <property type="nucleotide sequence ID" value="NZ_JAGTAR010000008.1"/>
</dbReference>
<dbReference type="CDD" id="cd00887">
    <property type="entry name" value="MoeA"/>
    <property type="match status" value="1"/>
</dbReference>
<keyword evidence="6" id="KW-0479">Metal-binding</keyword>
<dbReference type="InterPro" id="IPR036688">
    <property type="entry name" value="MoeA_C_domain_IV_sf"/>
</dbReference>
<dbReference type="SUPFAM" id="SSF53218">
    <property type="entry name" value="Molybdenum cofactor biosynthesis proteins"/>
    <property type="match status" value="1"/>
</dbReference>
<reference evidence="8" key="2">
    <citation type="submission" date="2021-04" db="EMBL/GenBank/DDBJ databases">
        <authorList>
            <person name="Zhang T."/>
            <person name="Zhang Y."/>
            <person name="Lu D."/>
            <person name="Zuo D."/>
            <person name="Du Z."/>
        </authorList>
    </citation>
    <scope>NUCLEOTIDE SEQUENCE</scope>
    <source>
        <strain evidence="8">JR1</strain>
    </source>
</reference>
<keyword evidence="9" id="KW-1185">Reference proteome</keyword>
<dbReference type="InterPro" id="IPR005110">
    <property type="entry name" value="MoeA_linker/N"/>
</dbReference>
<dbReference type="InterPro" id="IPR036425">
    <property type="entry name" value="MoaB/Mog-like_dom_sf"/>
</dbReference>